<accession>A0ACC0GGW1</accession>
<dbReference type="EMBL" id="CM045765">
    <property type="protein sequence ID" value="KAI8000079.1"/>
    <property type="molecule type" value="Genomic_DNA"/>
</dbReference>
<gene>
    <name evidence="1" type="ORF">LOK49_LG09G00399</name>
</gene>
<keyword evidence="2" id="KW-1185">Reference proteome</keyword>
<evidence type="ECO:0000313" key="1">
    <source>
        <dbReference type="EMBL" id="KAI8000079.1"/>
    </source>
</evidence>
<reference evidence="1 2" key="1">
    <citation type="journal article" date="2022" name="Plant J.">
        <title>Chromosome-level genome of Camellia lanceoleosa provides a valuable resource for understanding genome evolution and self-incompatibility.</title>
        <authorList>
            <person name="Gong W."/>
            <person name="Xiao S."/>
            <person name="Wang L."/>
            <person name="Liao Z."/>
            <person name="Chang Y."/>
            <person name="Mo W."/>
            <person name="Hu G."/>
            <person name="Li W."/>
            <person name="Zhao G."/>
            <person name="Zhu H."/>
            <person name="Hu X."/>
            <person name="Ji K."/>
            <person name="Xiang X."/>
            <person name="Song Q."/>
            <person name="Yuan D."/>
            <person name="Jin S."/>
            <person name="Zhang L."/>
        </authorList>
    </citation>
    <scope>NUCLEOTIDE SEQUENCE [LARGE SCALE GENOMIC DNA]</scope>
    <source>
        <strain evidence="1">SQ_2022a</strain>
    </source>
</reference>
<organism evidence="1 2">
    <name type="scientific">Camellia lanceoleosa</name>
    <dbReference type="NCBI Taxonomy" id="1840588"/>
    <lineage>
        <taxon>Eukaryota</taxon>
        <taxon>Viridiplantae</taxon>
        <taxon>Streptophyta</taxon>
        <taxon>Embryophyta</taxon>
        <taxon>Tracheophyta</taxon>
        <taxon>Spermatophyta</taxon>
        <taxon>Magnoliopsida</taxon>
        <taxon>eudicotyledons</taxon>
        <taxon>Gunneridae</taxon>
        <taxon>Pentapetalae</taxon>
        <taxon>asterids</taxon>
        <taxon>Ericales</taxon>
        <taxon>Theaceae</taxon>
        <taxon>Camellia</taxon>
    </lineage>
</organism>
<sequence>MVLPPTPPGPTSIPGSKGRKGKIISIGISVSAFIVIGLLGCCIHYQRTKARTNKGENHVKLQDFPSIKLDLIHAATKHFSKENKLGQGGFGPVYKVLKALMMNLWMISFIACHIYMVT</sequence>
<name>A0ACC0GGW1_9ERIC</name>
<comment type="caution">
    <text evidence="1">The sequence shown here is derived from an EMBL/GenBank/DDBJ whole genome shotgun (WGS) entry which is preliminary data.</text>
</comment>
<protein>
    <submittedName>
        <fullName evidence="1">G-type lectin S-receptor-like serine/threonine-protein kinase</fullName>
    </submittedName>
</protein>
<dbReference type="Proteomes" id="UP001060215">
    <property type="component" value="Chromosome 8"/>
</dbReference>
<proteinExistence type="predicted"/>
<evidence type="ECO:0000313" key="2">
    <source>
        <dbReference type="Proteomes" id="UP001060215"/>
    </source>
</evidence>